<organism evidence="1">
    <name type="scientific">marine sediment metagenome</name>
    <dbReference type="NCBI Taxonomy" id="412755"/>
    <lineage>
        <taxon>unclassified sequences</taxon>
        <taxon>metagenomes</taxon>
        <taxon>ecological metagenomes</taxon>
    </lineage>
</organism>
<gene>
    <name evidence="1" type="ORF">S12H4_31457</name>
</gene>
<dbReference type="EMBL" id="BARW01018360">
    <property type="protein sequence ID" value="GAI98074.1"/>
    <property type="molecule type" value="Genomic_DNA"/>
</dbReference>
<accession>X1V0C8</accession>
<dbReference type="GO" id="GO:0030170">
    <property type="term" value="F:pyridoxal phosphate binding"/>
    <property type="evidence" value="ECO:0007669"/>
    <property type="project" value="TreeGrafter"/>
</dbReference>
<dbReference type="SUPFAM" id="SSF53383">
    <property type="entry name" value="PLP-dependent transferases"/>
    <property type="match status" value="1"/>
</dbReference>
<proteinExistence type="predicted"/>
<dbReference type="InterPro" id="IPR015421">
    <property type="entry name" value="PyrdxlP-dep_Trfase_major"/>
</dbReference>
<protein>
    <recommendedName>
        <fullName evidence="2">Aminotransferase DegT</fullName>
    </recommendedName>
</protein>
<dbReference type="GO" id="GO:0008483">
    <property type="term" value="F:transaminase activity"/>
    <property type="evidence" value="ECO:0007669"/>
    <property type="project" value="TreeGrafter"/>
</dbReference>
<dbReference type="AlphaFoldDB" id="X1V0C8"/>
<reference evidence="1" key="1">
    <citation type="journal article" date="2014" name="Front. Microbiol.">
        <title>High frequency of phylogenetically diverse reductive dehalogenase-homologous genes in deep subseafloor sedimentary metagenomes.</title>
        <authorList>
            <person name="Kawai M."/>
            <person name="Futagami T."/>
            <person name="Toyoda A."/>
            <person name="Takaki Y."/>
            <person name="Nishi S."/>
            <person name="Hori S."/>
            <person name="Arai W."/>
            <person name="Tsubouchi T."/>
            <person name="Morono Y."/>
            <person name="Uchiyama I."/>
            <person name="Ito T."/>
            <person name="Fujiyama A."/>
            <person name="Inagaki F."/>
            <person name="Takami H."/>
        </authorList>
    </citation>
    <scope>NUCLEOTIDE SEQUENCE</scope>
    <source>
        <strain evidence="1">Expedition CK06-06</strain>
    </source>
</reference>
<sequence length="175" mass="20148">NENIYQRALVFRDQGKAGFFGNVHTEMGYNWRMSEVHAAIGLSQFAHLSEFITARRRIAKIYDRELEKMSKVTTVGIPSDVKPNYYKYTAILDNGIDRALLKKELKERYEVSLSGEVYELPCHLQPIFKDLYGFNGGELPVAEDLCQRQICLPVFATMTDEQARYTIDSLKKVLE</sequence>
<comment type="caution">
    <text evidence="1">The sequence shown here is derived from an EMBL/GenBank/DDBJ whole genome shotgun (WGS) entry which is preliminary data.</text>
</comment>
<dbReference type="InterPro" id="IPR015422">
    <property type="entry name" value="PyrdxlP-dep_Trfase_small"/>
</dbReference>
<dbReference type="GO" id="GO:0000271">
    <property type="term" value="P:polysaccharide biosynthetic process"/>
    <property type="evidence" value="ECO:0007669"/>
    <property type="project" value="TreeGrafter"/>
</dbReference>
<dbReference type="InterPro" id="IPR000653">
    <property type="entry name" value="DegT/StrS_aminotransferase"/>
</dbReference>
<dbReference type="PANTHER" id="PTHR30244:SF34">
    <property type="entry name" value="DTDP-4-AMINO-4,6-DIDEOXYGALACTOSE TRANSAMINASE"/>
    <property type="match status" value="1"/>
</dbReference>
<dbReference type="InterPro" id="IPR015424">
    <property type="entry name" value="PyrdxlP-dep_Trfase"/>
</dbReference>
<dbReference type="Pfam" id="PF01041">
    <property type="entry name" value="DegT_DnrJ_EryC1"/>
    <property type="match status" value="1"/>
</dbReference>
<dbReference type="Gene3D" id="3.40.640.10">
    <property type="entry name" value="Type I PLP-dependent aspartate aminotransferase-like (Major domain)"/>
    <property type="match status" value="1"/>
</dbReference>
<feature type="non-terminal residue" evidence="1">
    <location>
        <position position="1"/>
    </location>
</feature>
<dbReference type="Gene3D" id="3.90.1150.10">
    <property type="entry name" value="Aspartate Aminotransferase, domain 1"/>
    <property type="match status" value="1"/>
</dbReference>
<dbReference type="PANTHER" id="PTHR30244">
    <property type="entry name" value="TRANSAMINASE"/>
    <property type="match status" value="1"/>
</dbReference>
<evidence type="ECO:0008006" key="2">
    <source>
        <dbReference type="Google" id="ProtNLM"/>
    </source>
</evidence>
<name>X1V0C8_9ZZZZ</name>
<evidence type="ECO:0000313" key="1">
    <source>
        <dbReference type="EMBL" id="GAI98074.1"/>
    </source>
</evidence>